<dbReference type="EMBL" id="JAGXOE010000034">
    <property type="protein sequence ID" value="MBS4102460.1"/>
    <property type="molecule type" value="Genomic_DNA"/>
</dbReference>
<proteinExistence type="predicted"/>
<sequence length="78" mass="8923">MEVKYLRIVFKREGRDQLEYELLAAEQEPKIAKSVADWCERGGYDLVSPPRLTSIDGDDVRYRFVIAPQYVGDGATEV</sequence>
<dbReference type="RefSeq" id="WP_212554176.1">
    <property type="nucleotide sequence ID" value="NZ_JAGXOE010000034.1"/>
</dbReference>
<gene>
    <name evidence="1" type="ORF">KFZ73_14580</name>
</gene>
<name>A0ABS5NEJ6_TSUPA</name>
<evidence type="ECO:0000313" key="1">
    <source>
        <dbReference type="EMBL" id="MBS4102460.1"/>
    </source>
</evidence>
<keyword evidence="2" id="KW-1185">Reference proteome</keyword>
<dbReference type="Proteomes" id="UP000676853">
    <property type="component" value="Unassembled WGS sequence"/>
</dbReference>
<comment type="caution">
    <text evidence="1">The sequence shown here is derived from an EMBL/GenBank/DDBJ whole genome shotgun (WGS) entry which is preliminary data.</text>
</comment>
<accession>A0ABS5NEJ6</accession>
<evidence type="ECO:0000313" key="2">
    <source>
        <dbReference type="Proteomes" id="UP000676853"/>
    </source>
</evidence>
<organism evidence="1 2">
    <name type="scientific">Tsukamurella paurometabola</name>
    <name type="common">Corynebacterium paurometabolum</name>
    <dbReference type="NCBI Taxonomy" id="2061"/>
    <lineage>
        <taxon>Bacteria</taxon>
        <taxon>Bacillati</taxon>
        <taxon>Actinomycetota</taxon>
        <taxon>Actinomycetes</taxon>
        <taxon>Mycobacteriales</taxon>
        <taxon>Tsukamurellaceae</taxon>
        <taxon>Tsukamurella</taxon>
    </lineage>
</organism>
<reference evidence="1 2" key="1">
    <citation type="submission" date="2021-04" db="EMBL/GenBank/DDBJ databases">
        <title>Whole genome sequence analysis of a thiophenic sulfur metabolizing bacteria.</title>
        <authorList>
            <person name="Akhtar N."/>
            <person name="Akram J."/>
            <person name="Aslam A."/>
        </authorList>
    </citation>
    <scope>NUCLEOTIDE SEQUENCE [LARGE SCALE GENOMIC DNA]</scope>
    <source>
        <strain evidence="1 2">3OW</strain>
    </source>
</reference>
<protein>
    <submittedName>
        <fullName evidence="1">Uncharacterized protein</fullName>
    </submittedName>
</protein>